<dbReference type="EMBL" id="VZEL01000035">
    <property type="protein sequence ID" value="KAB0121923.1"/>
    <property type="molecule type" value="Genomic_DNA"/>
</dbReference>
<evidence type="ECO:0000313" key="4">
    <source>
        <dbReference type="EMBL" id="KAB0121923.1"/>
    </source>
</evidence>
<reference evidence="4 6" key="2">
    <citation type="submission" date="2019-03" db="EMBL/GenBank/DDBJ databases">
        <title>Whole Genome Sequencing of Shiga-Toxin Escherichia coli Strains from Nebraska.</title>
        <authorList>
            <person name="Abdalhamid B."/>
            <person name="Mccutchen E.L."/>
            <person name="Bouska A.C."/>
            <person name="Hinrichs S.H."/>
            <person name="Iwen P.C."/>
        </authorList>
    </citation>
    <scope>NUCLEOTIDE SEQUENCE [LARGE SCALE GENOMIC DNA]</scope>
    <source>
        <strain evidence="4 6">STEC_170836</strain>
    </source>
</reference>
<dbReference type="Pfam" id="PF05016">
    <property type="entry name" value="ParE_toxin"/>
    <property type="match status" value="1"/>
</dbReference>
<dbReference type="AlphaFoldDB" id="A0A1Q4PBN3"/>
<accession>A0A1Q4PBN3</accession>
<gene>
    <name evidence="4" type="ORF">F7F11_23370</name>
    <name evidence="3" type="ORF">HI055_001226</name>
    <name evidence="5" type="ORF">R8G00_26515</name>
</gene>
<dbReference type="RefSeq" id="WP_001561301.1">
    <property type="nucleotide sequence ID" value="NZ_CP027440.1"/>
</dbReference>
<dbReference type="InterPro" id="IPR007712">
    <property type="entry name" value="RelE/ParE_toxin"/>
</dbReference>
<name>A0A1Q4PBN3_ECOLX</name>
<dbReference type="PANTHER" id="PTHR33755">
    <property type="entry name" value="TOXIN PARE1-RELATED"/>
    <property type="match status" value="1"/>
</dbReference>
<evidence type="ECO:0000313" key="3">
    <source>
        <dbReference type="EMBL" id="HAI2140916.1"/>
    </source>
</evidence>
<dbReference type="Proteomes" id="UP000852798">
    <property type="component" value="Unassembled WGS sequence"/>
</dbReference>
<dbReference type="Gene3D" id="3.30.2310.20">
    <property type="entry name" value="RelE-like"/>
    <property type="match status" value="1"/>
</dbReference>
<comment type="caution">
    <text evidence="4">The sequence shown here is derived from an EMBL/GenBank/DDBJ whole genome shotgun (WGS) entry which is preliminary data.</text>
</comment>
<protein>
    <submittedName>
        <fullName evidence="4">Type II toxin-antitoxin system RelE/ParE family toxin</fullName>
    </submittedName>
</protein>
<reference evidence="5" key="4">
    <citation type="submission" date="2023-10" db="EMBL/GenBank/DDBJ databases">
        <title>Draft Genome Sequence of a Shiga toxin-producing Escherichia coli strain from deer meat showing an IS-element integration in the B-subunit of the Shiga toxin Stx2b gene.</title>
        <authorList>
            <person name="Projahn M."/>
            <person name="Borowiak M."/>
        </authorList>
    </citation>
    <scope>NUCLEOTIDE SEQUENCE</scope>
    <source>
        <strain evidence="5">BfR-EC-18960</strain>
    </source>
</reference>
<evidence type="ECO:0000256" key="1">
    <source>
        <dbReference type="ARBA" id="ARBA00006226"/>
    </source>
</evidence>
<comment type="similarity">
    <text evidence="1">Belongs to the RelE toxin family.</text>
</comment>
<dbReference type="EMBL" id="JAWPMK010000002">
    <property type="protein sequence ID" value="MDW9353004.1"/>
    <property type="molecule type" value="Genomic_DNA"/>
</dbReference>
<dbReference type="Proteomes" id="UP001271591">
    <property type="component" value="Unassembled WGS sequence"/>
</dbReference>
<dbReference type="InterPro" id="IPR051803">
    <property type="entry name" value="TA_system_RelE-like_toxin"/>
</dbReference>
<organism evidence="4 6">
    <name type="scientific">Escherichia coli</name>
    <dbReference type="NCBI Taxonomy" id="562"/>
    <lineage>
        <taxon>Bacteria</taxon>
        <taxon>Pseudomonadati</taxon>
        <taxon>Pseudomonadota</taxon>
        <taxon>Gammaproteobacteria</taxon>
        <taxon>Enterobacterales</taxon>
        <taxon>Enterobacteriaceae</taxon>
        <taxon>Escherichia</taxon>
    </lineage>
</organism>
<dbReference type="InterPro" id="IPR035093">
    <property type="entry name" value="RelE/ParE_toxin_dom_sf"/>
</dbReference>
<dbReference type="Proteomes" id="UP000327073">
    <property type="component" value="Unassembled WGS sequence"/>
</dbReference>
<sequence length="94" mass="11437">MEIKWLRKAIANLEAEFRYIAEDDPQAAERFVNEVWRLTQLLKEQPAMGREGRVPETRELILHNYPYIIPYRVRNNIIQVLRVFHTHRRLPVNW</sequence>
<evidence type="ECO:0000313" key="6">
    <source>
        <dbReference type="Proteomes" id="UP000327073"/>
    </source>
</evidence>
<reference evidence="3" key="1">
    <citation type="journal article" date="2018" name="Genome Biol.">
        <title>SKESA: strategic k-mer extension for scrupulous assemblies.</title>
        <authorList>
            <person name="Souvorov A."/>
            <person name="Agarwala R."/>
            <person name="Lipman D.J."/>
        </authorList>
    </citation>
    <scope>NUCLEOTIDE SEQUENCE [LARGE SCALE GENOMIC DNA]</scope>
    <source>
        <strain evidence="3">BCW_4213</strain>
    </source>
</reference>
<reference evidence="3" key="3">
    <citation type="submission" date="2020-02" db="EMBL/GenBank/DDBJ databases">
        <authorList>
            <consortium name="NCBI Pathogen Detection Project"/>
        </authorList>
    </citation>
    <scope>NUCLEOTIDE SEQUENCE</scope>
    <source>
        <strain evidence="3">BCW_4213</strain>
    </source>
</reference>
<evidence type="ECO:0000256" key="2">
    <source>
        <dbReference type="ARBA" id="ARBA00022649"/>
    </source>
</evidence>
<evidence type="ECO:0000313" key="5">
    <source>
        <dbReference type="EMBL" id="MDW9353004.1"/>
    </source>
</evidence>
<proteinExistence type="inferred from homology"/>
<keyword evidence="2" id="KW-1277">Toxin-antitoxin system</keyword>
<dbReference type="EMBL" id="DABDSA010000005">
    <property type="protein sequence ID" value="HAI2140916.1"/>
    <property type="molecule type" value="Genomic_DNA"/>
</dbReference>